<dbReference type="Pfam" id="PF04390">
    <property type="entry name" value="LptE"/>
    <property type="match status" value="1"/>
</dbReference>
<dbReference type="AlphaFoldDB" id="A0A2W5KAS2"/>
<dbReference type="GO" id="GO:0043165">
    <property type="term" value="P:Gram-negative-bacterium-type cell outer membrane assembly"/>
    <property type="evidence" value="ECO:0007669"/>
    <property type="project" value="InterPro"/>
</dbReference>
<evidence type="ECO:0000313" key="1">
    <source>
        <dbReference type="EMBL" id="PZQ13109.1"/>
    </source>
</evidence>
<accession>A0A2W5KAS2</accession>
<comment type="caution">
    <text evidence="1">The sequence shown here is derived from an EMBL/GenBank/DDBJ whole genome shotgun (WGS) entry which is preliminary data.</text>
</comment>
<gene>
    <name evidence="1" type="ORF">DI565_15740</name>
</gene>
<organism evidence="1 2">
    <name type="scientific">Ancylobacter novellus</name>
    <name type="common">Thiobacillus novellus</name>
    <dbReference type="NCBI Taxonomy" id="921"/>
    <lineage>
        <taxon>Bacteria</taxon>
        <taxon>Pseudomonadati</taxon>
        <taxon>Pseudomonadota</taxon>
        <taxon>Alphaproteobacteria</taxon>
        <taxon>Hyphomicrobiales</taxon>
        <taxon>Xanthobacteraceae</taxon>
        <taxon>Ancylobacter</taxon>
    </lineage>
</organism>
<protein>
    <recommendedName>
        <fullName evidence="3">LPS-assembly lipoprotein</fullName>
    </recommendedName>
</protein>
<name>A0A2W5KAS2_ANCNO</name>
<dbReference type="Gene3D" id="3.30.160.150">
    <property type="entry name" value="Lipoprotein like domain"/>
    <property type="match status" value="1"/>
</dbReference>
<dbReference type="InterPro" id="IPR007485">
    <property type="entry name" value="LPS_assembly_LptE"/>
</dbReference>
<evidence type="ECO:0000313" key="2">
    <source>
        <dbReference type="Proteomes" id="UP000249577"/>
    </source>
</evidence>
<sequence length="181" mass="19071">MSLPDGTSLLRLAAVGALALGLAGCFRPVYGGGSAPSVVAKTPGADVASEMRSVEIKPLEGRVGGKLRNELIFLLRGGGEAAPTAYRISIKLVEYGQSAVVDPLADIPETRTVSLTADYEMTRAGTLDPIMTGHTVATATYFSGLQRFANVRAARDAQDRAATQLAERIRSRLQAYFATGK</sequence>
<dbReference type="GO" id="GO:0019867">
    <property type="term" value="C:outer membrane"/>
    <property type="evidence" value="ECO:0007669"/>
    <property type="project" value="InterPro"/>
</dbReference>
<reference evidence="1 2" key="1">
    <citation type="submission" date="2017-08" db="EMBL/GenBank/DDBJ databases">
        <title>Infants hospitalized years apart are colonized by the same room-sourced microbial strains.</title>
        <authorList>
            <person name="Brooks B."/>
            <person name="Olm M.R."/>
            <person name="Firek B.A."/>
            <person name="Baker R."/>
            <person name="Thomas B.C."/>
            <person name="Morowitz M.J."/>
            <person name="Banfield J.F."/>
        </authorList>
    </citation>
    <scope>NUCLEOTIDE SEQUENCE [LARGE SCALE GENOMIC DNA]</scope>
    <source>
        <strain evidence="1">S2_005_003_R2_43</strain>
    </source>
</reference>
<dbReference type="Proteomes" id="UP000249577">
    <property type="component" value="Unassembled WGS sequence"/>
</dbReference>
<dbReference type="EMBL" id="QFPN01000008">
    <property type="protein sequence ID" value="PZQ13109.1"/>
    <property type="molecule type" value="Genomic_DNA"/>
</dbReference>
<evidence type="ECO:0008006" key="3">
    <source>
        <dbReference type="Google" id="ProtNLM"/>
    </source>
</evidence>
<proteinExistence type="predicted"/>